<dbReference type="eggNOG" id="COG0139">
    <property type="taxonomic scope" value="Bacteria"/>
</dbReference>
<name>B9K9S4_THENN</name>
<dbReference type="PANTHER" id="PTHR42945:SF1">
    <property type="entry name" value="HISTIDINE BIOSYNTHESIS BIFUNCTIONAL PROTEIN HIS7"/>
    <property type="match status" value="1"/>
</dbReference>
<keyword evidence="8 15" id="KW-0963">Cytoplasm</keyword>
<keyword evidence="12 15" id="KW-0067">ATP-binding</keyword>
<keyword evidence="9 15" id="KW-0028">Amino-acid biosynthesis</keyword>
<keyword evidence="10 15" id="KW-0547">Nucleotide-binding</keyword>
<gene>
    <name evidence="15" type="primary">hisI</name>
    <name evidence="15" type="synonym">hisIE</name>
    <name evidence="17" type="ordered locus">CTN_1531</name>
</gene>
<evidence type="ECO:0000256" key="12">
    <source>
        <dbReference type="ARBA" id="ARBA00022840"/>
    </source>
</evidence>
<dbReference type="GO" id="GO:0004635">
    <property type="term" value="F:phosphoribosyl-AMP cyclohydrolase activity"/>
    <property type="evidence" value="ECO:0007669"/>
    <property type="project" value="UniProtKB-UniRule"/>
</dbReference>
<dbReference type="InterPro" id="IPR002496">
    <property type="entry name" value="PRib_AMP_CycHydrolase_dom"/>
</dbReference>
<feature type="domain" description="Phosphoribosyl-AMP cyclohydrolase" evidence="16">
    <location>
        <begin position="19"/>
        <end position="94"/>
    </location>
</feature>
<feature type="region of interest" description="Phosphoribosyl-ATP pyrophosphohydrolase" evidence="15">
    <location>
        <begin position="109"/>
        <end position="197"/>
    </location>
</feature>
<evidence type="ECO:0000256" key="2">
    <source>
        <dbReference type="ARBA" id="ARBA00001460"/>
    </source>
</evidence>
<evidence type="ECO:0000256" key="4">
    <source>
        <dbReference type="ARBA" id="ARBA00005169"/>
    </source>
</evidence>
<dbReference type="GO" id="GO:0005737">
    <property type="term" value="C:cytoplasm"/>
    <property type="evidence" value="ECO:0007669"/>
    <property type="project" value="UniProtKB-SubCell"/>
</dbReference>
<evidence type="ECO:0000256" key="8">
    <source>
        <dbReference type="ARBA" id="ARBA00022490"/>
    </source>
</evidence>
<dbReference type="SUPFAM" id="SSF141734">
    <property type="entry name" value="HisI-like"/>
    <property type="match status" value="1"/>
</dbReference>
<comment type="similarity">
    <text evidence="6 15">In the C-terminal section; belongs to the PRA-PH family.</text>
</comment>
<evidence type="ECO:0000256" key="10">
    <source>
        <dbReference type="ARBA" id="ARBA00022741"/>
    </source>
</evidence>
<dbReference type="Gene3D" id="1.10.287.1080">
    <property type="entry name" value="MazG-like"/>
    <property type="match status" value="1"/>
</dbReference>
<dbReference type="InterPro" id="IPR008179">
    <property type="entry name" value="HisE"/>
</dbReference>
<comment type="pathway">
    <text evidence="4 15">Amino-acid biosynthesis; L-histidine biosynthesis; L-histidine from 5-phospho-alpha-D-ribose 1-diphosphate: step 3/9.</text>
</comment>
<dbReference type="Pfam" id="PF01503">
    <property type="entry name" value="PRA-PH"/>
    <property type="match status" value="1"/>
</dbReference>
<evidence type="ECO:0000259" key="16">
    <source>
        <dbReference type="Pfam" id="PF01502"/>
    </source>
</evidence>
<evidence type="ECO:0000256" key="3">
    <source>
        <dbReference type="ARBA" id="ARBA00004496"/>
    </source>
</evidence>
<accession>B9K9S4</accession>
<dbReference type="HAMAP" id="MF_01019">
    <property type="entry name" value="HisIE"/>
    <property type="match status" value="1"/>
</dbReference>
<organism evidence="17 18">
    <name type="scientific">Thermotoga neapolitana (strain ATCC 49049 / DSM 4359 / NBRC 107923 / NS-E)</name>
    <dbReference type="NCBI Taxonomy" id="309803"/>
    <lineage>
        <taxon>Bacteria</taxon>
        <taxon>Thermotogati</taxon>
        <taxon>Thermotogota</taxon>
        <taxon>Thermotogae</taxon>
        <taxon>Thermotogales</taxon>
        <taxon>Thermotogaceae</taxon>
        <taxon>Thermotoga</taxon>
    </lineage>
</organism>
<comment type="subcellular location">
    <subcellularLocation>
        <location evidence="3 15">Cytoplasm</location>
    </subcellularLocation>
</comment>
<proteinExistence type="inferred from homology"/>
<keyword evidence="11 15" id="KW-0378">Hydrolase</keyword>
<evidence type="ECO:0000313" key="18">
    <source>
        <dbReference type="Proteomes" id="UP000000445"/>
    </source>
</evidence>
<dbReference type="InterPro" id="IPR038019">
    <property type="entry name" value="PRib_AMP_CycHydrolase_sf"/>
</dbReference>
<feature type="region of interest" description="Phosphoribosyl-AMP cyclohydrolase" evidence="15">
    <location>
        <begin position="1"/>
        <end position="108"/>
    </location>
</feature>
<dbReference type="GO" id="GO:0000105">
    <property type="term" value="P:L-histidine biosynthetic process"/>
    <property type="evidence" value="ECO:0007669"/>
    <property type="project" value="UniProtKB-UniRule"/>
</dbReference>
<dbReference type="SUPFAM" id="SSF101386">
    <property type="entry name" value="all-alpha NTP pyrophosphatases"/>
    <property type="match status" value="1"/>
</dbReference>
<dbReference type="EC" id="3.5.4.19" evidence="15"/>
<evidence type="ECO:0000256" key="9">
    <source>
        <dbReference type="ARBA" id="ARBA00022605"/>
    </source>
</evidence>
<dbReference type="HOGENOM" id="CLU_048577_3_1_0"/>
<dbReference type="FunFam" id="3.10.20.810:FF:000001">
    <property type="entry name" value="Histidine biosynthesis bifunctional protein HisIE"/>
    <property type="match status" value="1"/>
</dbReference>
<dbReference type="EMBL" id="CP000916">
    <property type="protein sequence ID" value="ACM23707.1"/>
    <property type="molecule type" value="Genomic_DNA"/>
</dbReference>
<dbReference type="eggNOG" id="COG0140">
    <property type="taxonomic scope" value="Bacteria"/>
</dbReference>
<dbReference type="EC" id="3.6.1.31" evidence="15"/>
<dbReference type="PANTHER" id="PTHR42945">
    <property type="entry name" value="HISTIDINE BIOSYNTHESIS BIFUNCTIONAL PROTEIN"/>
    <property type="match status" value="1"/>
</dbReference>
<dbReference type="UniPathway" id="UPA00031">
    <property type="reaction ID" value="UER00007"/>
</dbReference>
<dbReference type="InterPro" id="IPR021130">
    <property type="entry name" value="PRib-ATP_PPHydrolase-like"/>
</dbReference>
<dbReference type="STRING" id="309803.CTN_1531"/>
<dbReference type="KEGG" id="tna:CTN_1531"/>
<dbReference type="FunFam" id="1.10.287.1080:FF:000002">
    <property type="entry name" value="Histidine biosynthesis bifunctional protein HisIE"/>
    <property type="match status" value="1"/>
</dbReference>
<evidence type="ECO:0000256" key="5">
    <source>
        <dbReference type="ARBA" id="ARBA00005204"/>
    </source>
</evidence>
<dbReference type="Proteomes" id="UP000000445">
    <property type="component" value="Chromosome"/>
</dbReference>
<evidence type="ECO:0000256" key="15">
    <source>
        <dbReference type="HAMAP-Rule" id="MF_01019"/>
    </source>
</evidence>
<evidence type="ECO:0000313" key="17">
    <source>
        <dbReference type="EMBL" id="ACM23707.1"/>
    </source>
</evidence>
<dbReference type="GO" id="GO:0005524">
    <property type="term" value="F:ATP binding"/>
    <property type="evidence" value="ECO:0007669"/>
    <property type="project" value="UniProtKB-KW"/>
</dbReference>
<dbReference type="NCBIfam" id="NF002747">
    <property type="entry name" value="PRK02759.1"/>
    <property type="match status" value="1"/>
</dbReference>
<evidence type="ECO:0000256" key="7">
    <source>
        <dbReference type="ARBA" id="ARBA00008299"/>
    </source>
</evidence>
<dbReference type="HAMAP" id="MF_01020">
    <property type="entry name" value="HisE"/>
    <property type="match status" value="1"/>
</dbReference>
<keyword evidence="14 15" id="KW-0511">Multifunctional enzyme</keyword>
<dbReference type="InterPro" id="IPR023019">
    <property type="entry name" value="His_synth_HisIE"/>
</dbReference>
<comment type="similarity">
    <text evidence="7 15">In the N-terminal section; belongs to the PRA-CH family.</text>
</comment>
<sequence length="197" mass="23182">MMELYPVVVQERTTGEVLMLAYANREALELTKKTGYAHFFSRERQKIWKKGETSGNTMRVVEIRRDCDDDAYLYIVDFPEEKVACHTGNRSCFFKVEHRFEETGSPTFWLELYRLVRERKEEMPEGSYTAKLFKEGKGKIAKKFGEEAIEVITGYLQNDRENLVWEIADMVYHLTVLMVEAGITVQDVMKELEKRRK</sequence>
<protein>
    <recommendedName>
        <fullName evidence="15">Histidine biosynthesis bifunctional protein HisIE</fullName>
    </recommendedName>
    <domain>
        <recommendedName>
            <fullName evidence="15">Phosphoribosyl-AMP cyclohydrolase</fullName>
            <shortName evidence="15">PRA-CH</shortName>
            <ecNumber evidence="15">3.5.4.19</ecNumber>
        </recommendedName>
    </domain>
    <domain>
        <recommendedName>
            <fullName evidence="15">Phosphoribosyl-ATP pyrophosphatase</fullName>
            <shortName evidence="15">PRA-PH</shortName>
            <ecNumber evidence="15">3.6.1.31</ecNumber>
        </recommendedName>
    </domain>
</protein>
<evidence type="ECO:0000256" key="1">
    <source>
        <dbReference type="ARBA" id="ARBA00000024"/>
    </source>
</evidence>
<keyword evidence="13 15" id="KW-0368">Histidine biosynthesis</keyword>
<dbReference type="CDD" id="cd11534">
    <property type="entry name" value="NTP-PPase_HisIE_like"/>
    <property type="match status" value="1"/>
</dbReference>
<comment type="catalytic activity">
    <reaction evidence="2 15">
        <text>1-(5-phospho-beta-D-ribosyl)-ATP + H2O = 1-(5-phospho-beta-D-ribosyl)-5'-AMP + diphosphate + H(+)</text>
        <dbReference type="Rhea" id="RHEA:22828"/>
        <dbReference type="ChEBI" id="CHEBI:15377"/>
        <dbReference type="ChEBI" id="CHEBI:15378"/>
        <dbReference type="ChEBI" id="CHEBI:33019"/>
        <dbReference type="ChEBI" id="CHEBI:59457"/>
        <dbReference type="ChEBI" id="CHEBI:73183"/>
        <dbReference type="EC" id="3.6.1.31"/>
    </reaction>
</comment>
<dbReference type="GO" id="GO:0004636">
    <property type="term" value="F:phosphoribosyl-ATP diphosphatase activity"/>
    <property type="evidence" value="ECO:0007669"/>
    <property type="project" value="UniProtKB-UniRule"/>
</dbReference>
<evidence type="ECO:0000256" key="14">
    <source>
        <dbReference type="ARBA" id="ARBA00023268"/>
    </source>
</evidence>
<dbReference type="Pfam" id="PF01502">
    <property type="entry name" value="PRA-CH"/>
    <property type="match status" value="1"/>
</dbReference>
<dbReference type="AlphaFoldDB" id="B9K9S4"/>
<evidence type="ECO:0000256" key="13">
    <source>
        <dbReference type="ARBA" id="ARBA00023102"/>
    </source>
</evidence>
<dbReference type="NCBIfam" id="TIGR03188">
    <property type="entry name" value="histidine_hisI"/>
    <property type="match status" value="1"/>
</dbReference>
<evidence type="ECO:0000256" key="6">
    <source>
        <dbReference type="ARBA" id="ARBA00007731"/>
    </source>
</evidence>
<comment type="catalytic activity">
    <reaction evidence="1 15">
        <text>1-(5-phospho-beta-D-ribosyl)-5'-AMP + H2O = 1-(5-phospho-beta-D-ribosyl)-5-[(5-phospho-beta-D-ribosylamino)methylideneamino]imidazole-4-carboxamide</text>
        <dbReference type="Rhea" id="RHEA:20049"/>
        <dbReference type="ChEBI" id="CHEBI:15377"/>
        <dbReference type="ChEBI" id="CHEBI:58435"/>
        <dbReference type="ChEBI" id="CHEBI:59457"/>
        <dbReference type="EC" id="3.5.4.19"/>
    </reaction>
</comment>
<comment type="pathway">
    <text evidence="5 15">Amino-acid biosynthesis; L-histidine biosynthesis; L-histidine from 5-phospho-alpha-D-ribose 1-diphosphate: step 2/9.</text>
</comment>
<evidence type="ECO:0000256" key="11">
    <source>
        <dbReference type="ARBA" id="ARBA00022801"/>
    </source>
</evidence>
<dbReference type="Gene3D" id="3.10.20.810">
    <property type="entry name" value="Phosphoribosyl-AMP cyclohydrolase"/>
    <property type="match status" value="1"/>
</dbReference>
<keyword evidence="18" id="KW-1185">Reference proteome</keyword>
<reference evidence="17 18" key="1">
    <citation type="journal article" date="2009" name="Biosci. Biotechnol. Biochem.">
        <title>WeGAS: a web-based microbial genome annotation system.</title>
        <authorList>
            <person name="Lee D."/>
            <person name="Seo H."/>
            <person name="Park C."/>
            <person name="Park K."/>
        </authorList>
    </citation>
    <scope>NUCLEOTIDE SEQUENCE [LARGE SCALE GENOMIC DNA]</scope>
    <source>
        <strain evidence="18">ATCC 49049 / DSM 4359 / NBRC 107923 / NS-E</strain>
    </source>
</reference>